<dbReference type="KEGG" id="nkf:Nkreftii_003709"/>
<keyword evidence="1" id="KW-0472">Membrane</keyword>
<sequence length="540" mass="60962">MSGKNIVLCSDGTGNTAIKARGTNVFKLYEAVDIQGHKHDSTLKPQVAFYDDGVGTSQLAPMKLIGGAFGYGYGKNVRDLYTELAHVYEPGDHIYLFGFSRGAYTVRALSGLIQYCGIVDIKQVGYESLKKCVRNCWTAFRREAFKRVSESQRREGQPSVDYSREDRERRKRFCAVIDDALVPDGAVTIDFVGVWDTVGAVGMPFEELRDLFNWIYPMRFSELTPSSRITRACHALSIDDDRRTFHPELWNEKGIRETQVDQVWFAGVHSNVGGGYVKHGMSLVALDWMMAEAERCGLRFITADRNYIRTHHDVHDELYDARGGLGAYYRWEPRDIVKLCRDHNIARPKIHISVFERIANGTGSYAPVNLPAQCVVVRTNDDCSWPEKAVMSVVEQEVAQLEGNHAISSRNKSLLESIRGTVQSGKMSYYTFVAATIPTLGWWYSLPPFPQVTSVITQWCSYPNLVIGALYAGIGLLVWGWSKRVDNRMESVAQNHWQRHRHSLRSILSHSRREQSSPSTNDGQLAETLAKQVASDFVLK</sequence>
<dbReference type="PANTHER" id="PTHR33840">
    <property type="match status" value="1"/>
</dbReference>
<reference evidence="3 4" key="1">
    <citation type="journal article" date="2020" name="ISME J.">
        <title>Enrichment and physiological characterization of a novel comammox Nitrospira indicates ammonium inhibition of complete nitrification.</title>
        <authorList>
            <person name="Sakoula D."/>
            <person name="Koch H."/>
            <person name="Frank J."/>
            <person name="Jetten M.S.M."/>
            <person name="van Kessel M.A.H.J."/>
            <person name="Lucker S."/>
        </authorList>
    </citation>
    <scope>NUCLEOTIDE SEQUENCE [LARGE SCALE GENOMIC DNA]</scope>
    <source>
        <strain evidence="3">Comreactor17</strain>
    </source>
</reference>
<feature type="domain" description="T6SS Phospholipase effector Tle1-like catalytic" evidence="2">
    <location>
        <begin position="4"/>
        <end position="292"/>
    </location>
</feature>
<accession>A0A7S8FHH7</accession>
<evidence type="ECO:0000313" key="4">
    <source>
        <dbReference type="Proteomes" id="UP000593737"/>
    </source>
</evidence>
<dbReference type="AlphaFoldDB" id="A0A7S8FHH7"/>
<feature type="transmembrane region" description="Helical" evidence="1">
    <location>
        <begin position="427"/>
        <end position="445"/>
    </location>
</feature>
<dbReference type="Proteomes" id="UP000593737">
    <property type="component" value="Chromosome"/>
</dbReference>
<protein>
    <recommendedName>
        <fullName evidence="2">T6SS Phospholipase effector Tle1-like catalytic domain-containing protein</fullName>
    </recommendedName>
</protein>
<organism evidence="3 4">
    <name type="scientific">Candidatus Nitrospira kreftii</name>
    <dbReference type="NCBI Taxonomy" id="2652173"/>
    <lineage>
        <taxon>Bacteria</taxon>
        <taxon>Pseudomonadati</taxon>
        <taxon>Nitrospirota</taxon>
        <taxon>Nitrospiria</taxon>
        <taxon>Nitrospirales</taxon>
        <taxon>Nitrospiraceae</taxon>
        <taxon>Nitrospira</taxon>
    </lineage>
</organism>
<feature type="transmembrane region" description="Helical" evidence="1">
    <location>
        <begin position="465"/>
        <end position="482"/>
    </location>
</feature>
<name>A0A7S8FHH7_9BACT</name>
<dbReference type="InterPro" id="IPR018712">
    <property type="entry name" value="Tle1-like_cat"/>
</dbReference>
<dbReference type="Pfam" id="PF09994">
    <property type="entry name" value="T6SS_Tle1-like_cat"/>
    <property type="match status" value="1"/>
</dbReference>
<evidence type="ECO:0000313" key="3">
    <source>
        <dbReference type="EMBL" id="QPD05935.1"/>
    </source>
</evidence>
<evidence type="ECO:0000259" key="2">
    <source>
        <dbReference type="Pfam" id="PF09994"/>
    </source>
</evidence>
<proteinExistence type="predicted"/>
<keyword evidence="1" id="KW-1133">Transmembrane helix</keyword>
<gene>
    <name evidence="3" type="ORF">Nkreftii_003709</name>
</gene>
<dbReference type="PANTHER" id="PTHR33840:SF1">
    <property type="entry name" value="TLE1 PHOSPHOLIPASE DOMAIN-CONTAINING PROTEIN"/>
    <property type="match status" value="1"/>
</dbReference>
<dbReference type="EMBL" id="CP047423">
    <property type="protein sequence ID" value="QPD05935.1"/>
    <property type="molecule type" value="Genomic_DNA"/>
</dbReference>
<evidence type="ECO:0000256" key="1">
    <source>
        <dbReference type="SAM" id="Phobius"/>
    </source>
</evidence>
<keyword evidence="1" id="KW-0812">Transmembrane</keyword>